<feature type="transmembrane region" description="Helical" evidence="6">
    <location>
        <begin position="293"/>
        <end position="310"/>
    </location>
</feature>
<evidence type="ECO:0000256" key="2">
    <source>
        <dbReference type="ARBA" id="ARBA00022475"/>
    </source>
</evidence>
<proteinExistence type="predicted"/>
<comment type="subcellular location">
    <subcellularLocation>
        <location evidence="1">Cell membrane</location>
        <topology evidence="1">Multi-pass membrane protein</topology>
    </subcellularLocation>
</comment>
<dbReference type="RefSeq" id="WP_397022429.1">
    <property type="nucleotide sequence ID" value="NZ_JBITMB010000005.1"/>
</dbReference>
<feature type="transmembrane region" description="Helical" evidence="6">
    <location>
        <begin position="90"/>
        <end position="110"/>
    </location>
</feature>
<feature type="transmembrane region" description="Helical" evidence="6">
    <location>
        <begin position="377"/>
        <end position="398"/>
    </location>
</feature>
<sequence>MSSPSAGPTRAARGRYRDALAVPEFRALFLSHVMCMLGTIVTQFALTVLVYRQTGSPLLAAMVFTVAFVPYLFGGVLLSALVDRVPIRRLLVGCNLLTAGLAAVMALPGLPVGAVLVPAFGMGLVAPVFAGARAAVLPRVLDGDVYIAGRSLFRLVAQGAQVSGFALGGLLLVVMSPRAAVLLNTAAFLVSAALLAAGVRARPATARGAAVSLVRDSLTGLGQVFRIGPLRRVLVFGWAVPAVGIAPEALAAPYAEAAGFGTLGLGLLMSALPVGTVLGEVLCMWLPSPRQRLRLVVPLAALMFVPQLGFGLRPGLPLAIGLLVLSGAGLAHHLGLDRLLVDTAPEALLGRALSIQTSGLMFWQGVGFAVAGAAAQFAAPWAVVTVTAAAGLALIPVLRPRGPYGSPA</sequence>
<feature type="transmembrane region" description="Helical" evidence="6">
    <location>
        <begin position="316"/>
        <end position="336"/>
    </location>
</feature>
<dbReference type="EMBL" id="JBITMB010000005">
    <property type="protein sequence ID" value="MFI7442472.1"/>
    <property type="molecule type" value="Genomic_DNA"/>
</dbReference>
<dbReference type="InterPro" id="IPR011701">
    <property type="entry name" value="MFS"/>
</dbReference>
<name>A0ABW8A6R6_9ACTN</name>
<accession>A0ABW8A6R6</accession>
<evidence type="ECO:0000256" key="6">
    <source>
        <dbReference type="SAM" id="Phobius"/>
    </source>
</evidence>
<evidence type="ECO:0000256" key="4">
    <source>
        <dbReference type="ARBA" id="ARBA00022989"/>
    </source>
</evidence>
<evidence type="ECO:0000313" key="7">
    <source>
        <dbReference type="EMBL" id="MFI7442472.1"/>
    </source>
</evidence>
<dbReference type="InterPro" id="IPR036259">
    <property type="entry name" value="MFS_trans_sf"/>
</dbReference>
<dbReference type="CDD" id="cd06173">
    <property type="entry name" value="MFS_MefA_like"/>
    <property type="match status" value="1"/>
</dbReference>
<feature type="transmembrane region" description="Helical" evidence="6">
    <location>
        <begin position="181"/>
        <end position="199"/>
    </location>
</feature>
<keyword evidence="5 6" id="KW-0472">Membrane</keyword>
<feature type="transmembrane region" description="Helical" evidence="6">
    <location>
        <begin position="116"/>
        <end position="140"/>
    </location>
</feature>
<feature type="transmembrane region" description="Helical" evidence="6">
    <location>
        <begin position="57"/>
        <end position="78"/>
    </location>
</feature>
<dbReference type="Gene3D" id="1.20.1250.20">
    <property type="entry name" value="MFS general substrate transporter like domains"/>
    <property type="match status" value="1"/>
</dbReference>
<keyword evidence="8" id="KW-1185">Reference proteome</keyword>
<dbReference type="PANTHER" id="PTHR23513">
    <property type="entry name" value="INTEGRAL MEMBRANE EFFLUX PROTEIN-RELATED"/>
    <property type="match status" value="1"/>
</dbReference>
<feature type="transmembrane region" description="Helical" evidence="6">
    <location>
        <begin position="348"/>
        <end position="371"/>
    </location>
</feature>
<organism evidence="7 8">
    <name type="scientific">Nonomuraea indica</name>
    <dbReference type="NCBI Taxonomy" id="1581193"/>
    <lineage>
        <taxon>Bacteria</taxon>
        <taxon>Bacillati</taxon>
        <taxon>Actinomycetota</taxon>
        <taxon>Actinomycetes</taxon>
        <taxon>Streptosporangiales</taxon>
        <taxon>Streptosporangiaceae</taxon>
        <taxon>Nonomuraea</taxon>
    </lineage>
</organism>
<dbReference type="Proteomes" id="UP001612928">
    <property type="component" value="Unassembled WGS sequence"/>
</dbReference>
<keyword evidence="3 6" id="KW-0812">Transmembrane</keyword>
<dbReference type="PANTHER" id="PTHR23513:SF11">
    <property type="entry name" value="STAPHYLOFERRIN A TRANSPORTER"/>
    <property type="match status" value="1"/>
</dbReference>
<evidence type="ECO:0000256" key="1">
    <source>
        <dbReference type="ARBA" id="ARBA00004651"/>
    </source>
</evidence>
<feature type="transmembrane region" description="Helical" evidence="6">
    <location>
        <begin position="267"/>
        <end position="286"/>
    </location>
</feature>
<dbReference type="SUPFAM" id="SSF103473">
    <property type="entry name" value="MFS general substrate transporter"/>
    <property type="match status" value="1"/>
</dbReference>
<comment type="caution">
    <text evidence="7">The sequence shown here is derived from an EMBL/GenBank/DDBJ whole genome shotgun (WGS) entry which is preliminary data.</text>
</comment>
<feature type="transmembrane region" description="Helical" evidence="6">
    <location>
        <begin position="233"/>
        <end position="255"/>
    </location>
</feature>
<keyword evidence="4 6" id="KW-1133">Transmembrane helix</keyword>
<gene>
    <name evidence="7" type="ORF">ACIBP5_21100</name>
</gene>
<feature type="transmembrane region" description="Helical" evidence="6">
    <location>
        <begin position="152"/>
        <end position="175"/>
    </location>
</feature>
<dbReference type="Pfam" id="PF07690">
    <property type="entry name" value="MFS_1"/>
    <property type="match status" value="1"/>
</dbReference>
<keyword evidence="2" id="KW-1003">Cell membrane</keyword>
<evidence type="ECO:0000256" key="5">
    <source>
        <dbReference type="ARBA" id="ARBA00023136"/>
    </source>
</evidence>
<reference evidence="7 8" key="1">
    <citation type="submission" date="2024-10" db="EMBL/GenBank/DDBJ databases">
        <title>The Natural Products Discovery Center: Release of the First 8490 Sequenced Strains for Exploring Actinobacteria Biosynthetic Diversity.</title>
        <authorList>
            <person name="Kalkreuter E."/>
            <person name="Kautsar S.A."/>
            <person name="Yang D."/>
            <person name="Bader C.D."/>
            <person name="Teijaro C.N."/>
            <person name="Fluegel L."/>
            <person name="Davis C.M."/>
            <person name="Simpson J.R."/>
            <person name="Lauterbach L."/>
            <person name="Steele A.D."/>
            <person name="Gui C."/>
            <person name="Meng S."/>
            <person name="Li G."/>
            <person name="Viehrig K."/>
            <person name="Ye F."/>
            <person name="Su P."/>
            <person name="Kiefer A.F."/>
            <person name="Nichols A."/>
            <person name="Cepeda A.J."/>
            <person name="Yan W."/>
            <person name="Fan B."/>
            <person name="Jiang Y."/>
            <person name="Adhikari A."/>
            <person name="Zheng C.-J."/>
            <person name="Schuster L."/>
            <person name="Cowan T.M."/>
            <person name="Smanski M.J."/>
            <person name="Chevrette M.G."/>
            <person name="De Carvalho L.P.S."/>
            <person name="Shen B."/>
        </authorList>
    </citation>
    <scope>NUCLEOTIDE SEQUENCE [LARGE SCALE GENOMIC DNA]</scope>
    <source>
        <strain evidence="7 8">NPDC049503</strain>
    </source>
</reference>
<evidence type="ECO:0000256" key="3">
    <source>
        <dbReference type="ARBA" id="ARBA00022692"/>
    </source>
</evidence>
<evidence type="ECO:0000313" key="8">
    <source>
        <dbReference type="Proteomes" id="UP001612928"/>
    </source>
</evidence>
<protein>
    <submittedName>
        <fullName evidence="7">MFS transporter</fullName>
    </submittedName>
</protein>
<feature type="transmembrane region" description="Helical" evidence="6">
    <location>
        <begin position="27"/>
        <end position="51"/>
    </location>
</feature>